<evidence type="ECO:0000313" key="1">
    <source>
        <dbReference type="EMBL" id="RUL50752.1"/>
    </source>
</evidence>
<keyword evidence="2" id="KW-1185">Reference proteome</keyword>
<organism evidence="1 2">
    <name type="scientific">Lysinibacillus antri</name>
    <dbReference type="NCBI Taxonomy" id="2498145"/>
    <lineage>
        <taxon>Bacteria</taxon>
        <taxon>Bacillati</taxon>
        <taxon>Bacillota</taxon>
        <taxon>Bacilli</taxon>
        <taxon>Bacillales</taxon>
        <taxon>Bacillaceae</taxon>
        <taxon>Lysinibacillus</taxon>
    </lineage>
</organism>
<dbReference type="EMBL" id="RYYR01000019">
    <property type="protein sequence ID" value="RUL50752.1"/>
    <property type="molecule type" value="Genomic_DNA"/>
</dbReference>
<reference evidence="1 2" key="1">
    <citation type="submission" date="2018-12" db="EMBL/GenBank/DDBJ databases">
        <title>Lysinibacillus antri sp. nov., isolated from a cave soil.</title>
        <authorList>
            <person name="Narsing Rao M.P."/>
            <person name="Zhang H."/>
            <person name="Dong Z.-Y."/>
            <person name="Niu X.-K."/>
            <person name="Zhang K."/>
            <person name="Fang B.-Z."/>
            <person name="Kang Y.-Q."/>
            <person name="Xiao M."/>
            <person name="Li W.-J."/>
        </authorList>
    </citation>
    <scope>NUCLEOTIDE SEQUENCE [LARGE SCALE GENOMIC DNA]</scope>
    <source>
        <strain evidence="1 2">SYSU K30002</strain>
    </source>
</reference>
<dbReference type="AlphaFoldDB" id="A0A432LAF7"/>
<sequence>MRMISLLNESNVNFEERKRAMLRREMNDAYKKHATFTQKKNPMLEVLENLLNGKSEKDLNEENLLTLLDDELQAITLSEQDYNDNIQNSPNFLPHPVFNNIGHDHTTLQDFHHVESGAHQIQEAKSQIASSEEDELFGNERFDFEIPERFLKSFNRDLKDSKSFEADLEGLLAKKAFQKAVSTYSYHMQMAQNGFQLNQSQFSLIA</sequence>
<comment type="caution">
    <text evidence="1">The sequence shown here is derived from an EMBL/GenBank/DDBJ whole genome shotgun (WGS) entry which is preliminary data.</text>
</comment>
<proteinExistence type="predicted"/>
<protein>
    <submittedName>
        <fullName evidence="1">Uncharacterized protein</fullName>
    </submittedName>
</protein>
<accession>A0A432LAF7</accession>
<dbReference type="RefSeq" id="WP_126659694.1">
    <property type="nucleotide sequence ID" value="NZ_RYYR01000019.1"/>
</dbReference>
<evidence type="ECO:0000313" key="2">
    <source>
        <dbReference type="Proteomes" id="UP000287910"/>
    </source>
</evidence>
<dbReference type="Proteomes" id="UP000287910">
    <property type="component" value="Unassembled WGS sequence"/>
</dbReference>
<name>A0A432LAF7_9BACI</name>
<gene>
    <name evidence="1" type="ORF">EK386_13435</name>
</gene>